<evidence type="ECO:0000313" key="2">
    <source>
        <dbReference type="Proteomes" id="UP000015729"/>
    </source>
</evidence>
<dbReference type="AlphaFoldDB" id="S6UN83"/>
<organism evidence="1 2">
    <name type="scientific">Pseudomonas syringae pv. actinidiae ICMP 18807</name>
    <dbReference type="NCBI Taxonomy" id="1194404"/>
    <lineage>
        <taxon>Bacteria</taxon>
        <taxon>Pseudomonadati</taxon>
        <taxon>Pseudomonadota</taxon>
        <taxon>Gammaproteobacteria</taxon>
        <taxon>Pseudomonadales</taxon>
        <taxon>Pseudomonadaceae</taxon>
        <taxon>Pseudomonas</taxon>
        <taxon>Pseudomonas syringae</taxon>
    </lineage>
</organism>
<protein>
    <submittedName>
        <fullName evidence="1">Uncharacterized protein</fullName>
    </submittedName>
</protein>
<evidence type="ECO:0000313" key="1">
    <source>
        <dbReference type="EMBL" id="EPN55936.1"/>
    </source>
</evidence>
<accession>S6UN83</accession>
<proteinExistence type="predicted"/>
<gene>
    <name evidence="1" type="ORF">A244_14247</name>
</gene>
<reference evidence="1 2" key="1">
    <citation type="journal article" date="2013" name="PLoS Pathog.">
        <title>Genomic analysis of the Kiwifruit pathogen Pseudomonas syringae pv. actinidiae provides insight into the origins of an emergent plant disease.</title>
        <authorList>
            <person name="McCann H.C."/>
            <person name="Rikkerink E.H."/>
            <person name="Bertels F."/>
            <person name="Fiers M."/>
            <person name="Lu A."/>
            <person name="Rees-George J."/>
            <person name="Andersen M.T."/>
            <person name="Gleave A.P."/>
            <person name="Haubold B."/>
            <person name="Wohlers M.W."/>
            <person name="Guttman D.S."/>
            <person name="Wang P.W."/>
            <person name="Straub C."/>
            <person name="Vanneste J.L."/>
            <person name="Rainey P.B."/>
            <person name="Templeton M.D."/>
        </authorList>
    </citation>
    <scope>NUCLEOTIDE SEQUENCE [LARGE SCALE GENOMIC DNA]</scope>
    <source>
        <strain evidence="1 2">ICMP 18807</strain>
    </source>
</reference>
<dbReference type="EMBL" id="AOKG01000959">
    <property type="protein sequence ID" value="EPN55936.1"/>
    <property type="molecule type" value="Genomic_DNA"/>
</dbReference>
<sequence>PGGVAGQPSERGEGRSRCLNTLVSCPEPGLVPGFFCHALRGALRVQTFAHREQAEIRCGFYFTPCST</sequence>
<name>S6UN83_PSESF</name>
<dbReference type="Proteomes" id="UP000015729">
    <property type="component" value="Unassembled WGS sequence"/>
</dbReference>
<comment type="caution">
    <text evidence="1">The sequence shown here is derived from an EMBL/GenBank/DDBJ whole genome shotgun (WGS) entry which is preliminary data.</text>
</comment>
<feature type="non-terminal residue" evidence="1">
    <location>
        <position position="1"/>
    </location>
</feature>